<reference evidence="4" key="1">
    <citation type="journal article" date="2014" name="Proc. Natl. Acad. Sci. U.S.A.">
        <title>Extensive sampling of basidiomycete genomes demonstrates inadequacy of the white-rot/brown-rot paradigm for wood decay fungi.</title>
        <authorList>
            <person name="Riley R."/>
            <person name="Salamov A.A."/>
            <person name="Brown D.W."/>
            <person name="Nagy L.G."/>
            <person name="Floudas D."/>
            <person name="Held B.W."/>
            <person name="Levasseur A."/>
            <person name="Lombard V."/>
            <person name="Morin E."/>
            <person name="Otillar R."/>
            <person name="Lindquist E.A."/>
            <person name="Sun H."/>
            <person name="LaButti K.M."/>
            <person name="Schmutz J."/>
            <person name="Jabbour D."/>
            <person name="Luo H."/>
            <person name="Baker S.E."/>
            <person name="Pisabarro A.G."/>
            <person name="Walton J.D."/>
            <person name="Blanchette R.A."/>
            <person name="Henrissat B."/>
            <person name="Martin F."/>
            <person name="Cullen D."/>
            <person name="Hibbett D.S."/>
            <person name="Grigoriev I.V."/>
        </authorList>
    </citation>
    <scope>NUCLEOTIDE SEQUENCE [LARGE SCALE GENOMIC DNA]</scope>
    <source>
        <strain evidence="4">CBS 339.88</strain>
    </source>
</reference>
<keyword evidence="4" id="KW-1185">Reference proteome</keyword>
<evidence type="ECO:0000259" key="2">
    <source>
        <dbReference type="Pfam" id="PF18803"/>
    </source>
</evidence>
<dbReference type="EMBL" id="KL142418">
    <property type="protein sequence ID" value="KDR67025.1"/>
    <property type="molecule type" value="Genomic_DNA"/>
</dbReference>
<dbReference type="AlphaFoldDB" id="A0A067S827"/>
<feature type="region of interest" description="Disordered" evidence="1">
    <location>
        <begin position="821"/>
        <end position="845"/>
    </location>
</feature>
<name>A0A067S827_GALM3</name>
<feature type="compositionally biased region" description="Acidic residues" evidence="1">
    <location>
        <begin position="825"/>
        <end position="834"/>
    </location>
</feature>
<feature type="compositionally biased region" description="Pro residues" evidence="1">
    <location>
        <begin position="835"/>
        <end position="845"/>
    </location>
</feature>
<dbReference type="PANTHER" id="PTHR33096:SF1">
    <property type="entry name" value="CXC1-LIKE CYSTEINE CLUSTER ASSOCIATED WITH KDZ TRANSPOSASES DOMAIN-CONTAINING PROTEIN"/>
    <property type="match status" value="1"/>
</dbReference>
<proteinExistence type="predicted"/>
<dbReference type="Pfam" id="PF18758">
    <property type="entry name" value="KDZ"/>
    <property type="match status" value="1"/>
</dbReference>
<dbReference type="Proteomes" id="UP000027222">
    <property type="component" value="Unassembled WGS sequence"/>
</dbReference>
<sequence length="845" mass="97615">MDTTGLHEIALDFCNCEHRQPQFIQLLRFGWFPATVGFPHTASTLRLLKFFQMLSFESKASAYEFYQTLSRLTDNTGTKIPRDRYRTLLRIIREYRHIKMLKRAGRGHSVGGAAGTTQGECAVICPACPHPGINLPNGWEKAPENMRFLYTLFLAIDANFRLKRKMVSSHASDPSLSHGWSYFVEENDFKDFLAEYGPIIVQAPSTCSNHNAVNKNNGEAGFAATGAGCVDDARHDMKRPCAVGDLQKGERYINMDYLFCSTLRDNDLVEVVVSYDIACQWSINLWERFEKYPSWMHVDPNGKKTFRYLVPKFHLPAHVKKCQTKYSFNYNPNVGRTEGEGVERGWSHINPVATSTREMGPGARRDTLDDHFGDWNWVKTTKMVPEMVEHSQNHMTFSASLPPDDVAQWAKELSDWEQDHNNENPYEARSKAMSQDAVRRKLAESEEKELQAGTGFTMHENTSASQLITIGLSLEDEQYLLRREAQSLGTHTTDNQQAKLKLQSNASFRKIKSWIQIQQLYVPVLGLIRARESQKAETEPKPQDIRLYLPSSMPRTTPCDDRLRNIEWELRKSQCIDALDDLRESLRLKSHIIIYKSKNWRGQQANTRAQKIISRNQINIEKAAYTYRLARDALARLAPILEIVGWEGQFPRLREDDIKTLEADSQKTRKEMKNNKVGEGRRKMSWIWTQPGVGGDMTEDERLHESKCFKRMEAGLRIEWCKGKARQDRWKEEVQLLLEEKRRILEFFEWRVQDWEEKGRDKGEWMLPGVAKDDPSIDGRRAYAKEQANQFRQMQSYCVGLWKDIDSFVVNEGKDKGLVLREANADDDADDDDYIPPPPLYREDD</sequence>
<evidence type="ECO:0000256" key="1">
    <source>
        <dbReference type="SAM" id="MobiDB-lite"/>
    </source>
</evidence>
<dbReference type="HOGENOM" id="CLU_003703_13_0_1"/>
<evidence type="ECO:0000313" key="3">
    <source>
        <dbReference type="EMBL" id="KDR67025.1"/>
    </source>
</evidence>
<dbReference type="InterPro" id="IPR041457">
    <property type="entry name" value="CxC2_KDZ-assoc"/>
</dbReference>
<protein>
    <recommendedName>
        <fullName evidence="2">CxC2-like cysteine cluster KDZ transposase-associated domain-containing protein</fullName>
    </recommendedName>
</protein>
<dbReference type="PANTHER" id="PTHR33096">
    <property type="entry name" value="CXC2 DOMAIN-CONTAINING PROTEIN"/>
    <property type="match status" value="1"/>
</dbReference>
<evidence type="ECO:0000313" key="4">
    <source>
        <dbReference type="Proteomes" id="UP000027222"/>
    </source>
</evidence>
<dbReference type="InterPro" id="IPR040521">
    <property type="entry name" value="KDZ"/>
</dbReference>
<accession>A0A067S827</accession>
<feature type="domain" description="CxC2-like cysteine cluster KDZ transposase-associated" evidence="2">
    <location>
        <begin position="1"/>
        <end position="77"/>
    </location>
</feature>
<dbReference type="STRING" id="685588.A0A067S827"/>
<gene>
    <name evidence="3" type="ORF">GALMADRAFT_106020</name>
</gene>
<dbReference type="OrthoDB" id="3257338at2759"/>
<dbReference type="Pfam" id="PF18803">
    <property type="entry name" value="CxC2"/>
    <property type="match status" value="1"/>
</dbReference>
<organism evidence="3 4">
    <name type="scientific">Galerina marginata (strain CBS 339.88)</name>
    <dbReference type="NCBI Taxonomy" id="685588"/>
    <lineage>
        <taxon>Eukaryota</taxon>
        <taxon>Fungi</taxon>
        <taxon>Dikarya</taxon>
        <taxon>Basidiomycota</taxon>
        <taxon>Agaricomycotina</taxon>
        <taxon>Agaricomycetes</taxon>
        <taxon>Agaricomycetidae</taxon>
        <taxon>Agaricales</taxon>
        <taxon>Agaricineae</taxon>
        <taxon>Strophariaceae</taxon>
        <taxon>Galerina</taxon>
    </lineage>
</organism>